<evidence type="ECO:0000256" key="4">
    <source>
        <dbReference type="RuleBase" id="RU367022"/>
    </source>
</evidence>
<keyword evidence="4" id="KW-0186">Copper</keyword>
<dbReference type="GO" id="GO:0005375">
    <property type="term" value="F:copper ion transmembrane transporter activity"/>
    <property type="evidence" value="ECO:0007669"/>
    <property type="project" value="UniProtKB-UniRule"/>
</dbReference>
<dbReference type="OrthoDB" id="161814at2759"/>
<organism evidence="5 6">
    <name type="scientific">Sphaceloma murrayae</name>
    <dbReference type="NCBI Taxonomy" id="2082308"/>
    <lineage>
        <taxon>Eukaryota</taxon>
        <taxon>Fungi</taxon>
        <taxon>Dikarya</taxon>
        <taxon>Ascomycota</taxon>
        <taxon>Pezizomycotina</taxon>
        <taxon>Dothideomycetes</taxon>
        <taxon>Dothideomycetidae</taxon>
        <taxon>Myriangiales</taxon>
        <taxon>Elsinoaceae</taxon>
        <taxon>Sphaceloma</taxon>
    </lineage>
</organism>
<dbReference type="STRING" id="2082308.A0A2K1QZ60"/>
<feature type="transmembrane region" description="Helical" evidence="4">
    <location>
        <begin position="103"/>
        <end position="120"/>
    </location>
</feature>
<comment type="caution">
    <text evidence="5">The sequence shown here is derived from an EMBL/GenBank/DDBJ whole genome shotgun (WGS) entry which is preliminary data.</text>
</comment>
<keyword evidence="3 4" id="KW-0472">Membrane</keyword>
<proteinExistence type="inferred from homology"/>
<comment type="similarity">
    <text evidence="4">Belongs to the copper transporter (Ctr) (TC 1.A.56) family. SLC31A subfamily.</text>
</comment>
<dbReference type="AlphaFoldDB" id="A0A2K1QZ60"/>
<evidence type="ECO:0000256" key="2">
    <source>
        <dbReference type="ARBA" id="ARBA00022989"/>
    </source>
</evidence>
<dbReference type="PANTHER" id="PTHR12483">
    <property type="entry name" value="SOLUTE CARRIER FAMILY 31 COPPER TRANSPORTERS"/>
    <property type="match status" value="1"/>
</dbReference>
<evidence type="ECO:0000256" key="1">
    <source>
        <dbReference type="ARBA" id="ARBA00022692"/>
    </source>
</evidence>
<dbReference type="InParanoid" id="A0A2K1QZ60"/>
<keyword evidence="4" id="KW-0187">Copper transport</keyword>
<accession>A0A2K1QZ60</accession>
<protein>
    <recommendedName>
        <fullName evidence="4">Copper transport protein</fullName>
    </recommendedName>
</protein>
<keyword evidence="4" id="KW-0406">Ion transport</keyword>
<evidence type="ECO:0000313" key="5">
    <source>
        <dbReference type="EMBL" id="PNS20328.1"/>
    </source>
</evidence>
<sequence length="154" mass="16984">MDHGGMDHGGHGGMDHGDMDMGKCSMNMLFTWSTKNLCIVFEGWRVTGTVSLVFSLLAIVALTAGYELVRDMSRRYETSVAGGKDLPRRSTSQDEQRTKIVKAAFYAVQVFYSFFIMLLFMTYNGWIMLSVAVGAFVGYLMFGGSSATKSVACH</sequence>
<dbReference type="PANTHER" id="PTHR12483:SF115">
    <property type="entry name" value="COPPER TRANSPORT PROTEIN"/>
    <property type="match status" value="1"/>
</dbReference>
<evidence type="ECO:0000313" key="6">
    <source>
        <dbReference type="Proteomes" id="UP000243797"/>
    </source>
</evidence>
<dbReference type="FunCoup" id="A0A2K1QZ60">
    <property type="interactions" value="479"/>
</dbReference>
<comment type="subcellular location">
    <subcellularLocation>
        <location evidence="4">Membrane</location>
        <topology evidence="4">Multi-pass membrane protein</topology>
    </subcellularLocation>
</comment>
<feature type="transmembrane region" description="Helical" evidence="4">
    <location>
        <begin position="50"/>
        <end position="69"/>
    </location>
</feature>
<dbReference type="Proteomes" id="UP000243797">
    <property type="component" value="Unassembled WGS sequence"/>
</dbReference>
<evidence type="ECO:0000256" key="3">
    <source>
        <dbReference type="ARBA" id="ARBA00023136"/>
    </source>
</evidence>
<gene>
    <name evidence="5" type="ORF">CAC42_5778</name>
</gene>
<dbReference type="Pfam" id="PF04145">
    <property type="entry name" value="Ctr"/>
    <property type="match status" value="1"/>
</dbReference>
<keyword evidence="4" id="KW-0813">Transport</keyword>
<keyword evidence="6" id="KW-1185">Reference proteome</keyword>
<dbReference type="EMBL" id="NKHZ01000025">
    <property type="protein sequence ID" value="PNS20328.1"/>
    <property type="molecule type" value="Genomic_DNA"/>
</dbReference>
<feature type="transmembrane region" description="Helical" evidence="4">
    <location>
        <begin position="126"/>
        <end position="142"/>
    </location>
</feature>
<dbReference type="GO" id="GO:0016020">
    <property type="term" value="C:membrane"/>
    <property type="evidence" value="ECO:0007669"/>
    <property type="project" value="UniProtKB-SubCell"/>
</dbReference>
<dbReference type="InterPro" id="IPR007274">
    <property type="entry name" value="Cop_transporter"/>
</dbReference>
<reference evidence="5 6" key="1">
    <citation type="submission" date="2017-06" db="EMBL/GenBank/DDBJ databases">
        <title>Draft genome sequence of a variant of Elsinoe murrayae.</title>
        <authorList>
            <person name="Cheng Q."/>
        </authorList>
    </citation>
    <scope>NUCLEOTIDE SEQUENCE [LARGE SCALE GENOMIC DNA]</scope>
    <source>
        <strain evidence="5 6">CQ-2017a</strain>
    </source>
</reference>
<keyword evidence="2 4" id="KW-1133">Transmembrane helix</keyword>
<name>A0A2K1QZ60_9PEZI</name>
<keyword evidence="1 4" id="KW-0812">Transmembrane</keyword>